<feature type="domain" description="EfeO-type cupredoxin-like" evidence="2">
    <location>
        <begin position="33"/>
        <end position="112"/>
    </location>
</feature>
<dbReference type="SUPFAM" id="SSF49503">
    <property type="entry name" value="Cupredoxins"/>
    <property type="match status" value="1"/>
</dbReference>
<feature type="chain" id="PRO_5047023645" evidence="1">
    <location>
        <begin position="22"/>
        <end position="128"/>
    </location>
</feature>
<feature type="signal peptide" evidence="1">
    <location>
        <begin position="1"/>
        <end position="21"/>
    </location>
</feature>
<comment type="caution">
    <text evidence="3">The sequence shown here is derived from an EMBL/GenBank/DDBJ whole genome shotgun (WGS) entry which is preliminary data.</text>
</comment>
<dbReference type="EMBL" id="JAYJLD010000005">
    <property type="protein sequence ID" value="MEB3101090.1"/>
    <property type="molecule type" value="Genomic_DNA"/>
</dbReference>
<organism evidence="3 4">
    <name type="scientific">Ferviditalea candida</name>
    <dbReference type="NCBI Taxonomy" id="3108399"/>
    <lineage>
        <taxon>Bacteria</taxon>
        <taxon>Bacillati</taxon>
        <taxon>Bacillota</taxon>
        <taxon>Bacilli</taxon>
        <taxon>Bacillales</taxon>
        <taxon>Paenibacillaceae</taxon>
        <taxon>Ferviditalea</taxon>
    </lineage>
</organism>
<dbReference type="InterPro" id="IPR028096">
    <property type="entry name" value="EfeO_Cupredoxin"/>
</dbReference>
<gene>
    <name evidence="3" type="ORF">VF724_05380</name>
</gene>
<evidence type="ECO:0000313" key="4">
    <source>
        <dbReference type="Proteomes" id="UP001310386"/>
    </source>
</evidence>
<sequence>MKRIKLAMLGTAIIMALSACGSKEDSASNSDAASSADAANAKEIKLVATNFQYDQPEYHVKKGEPVKFVLELKQGAHGAEIKELGVNLDFNKKTQVVVPNQAGTFEIRCDIPCGPGHYNMVSKLIVEE</sequence>
<evidence type="ECO:0000313" key="3">
    <source>
        <dbReference type="EMBL" id="MEB3101090.1"/>
    </source>
</evidence>
<evidence type="ECO:0000256" key="1">
    <source>
        <dbReference type="SAM" id="SignalP"/>
    </source>
</evidence>
<keyword evidence="1" id="KW-0732">Signal</keyword>
<proteinExistence type="predicted"/>
<dbReference type="Pfam" id="PF13473">
    <property type="entry name" value="Cupredoxin_1"/>
    <property type="match status" value="1"/>
</dbReference>
<protein>
    <submittedName>
        <fullName evidence="3">Cupredoxin domain-containing protein</fullName>
    </submittedName>
</protein>
<dbReference type="Proteomes" id="UP001310386">
    <property type="component" value="Unassembled WGS sequence"/>
</dbReference>
<reference evidence="3" key="1">
    <citation type="submission" date="2023-12" db="EMBL/GenBank/DDBJ databases">
        <title>Fervidustalea candida gen. nov., sp. nov., a novel member of the family Paenibacillaceae isolated from a geothermal area.</title>
        <authorList>
            <person name="Li W.-J."/>
            <person name="Jiao J.-Y."/>
            <person name="Chen Y."/>
        </authorList>
    </citation>
    <scope>NUCLEOTIDE SEQUENCE</scope>
    <source>
        <strain evidence="3">SYSU GA230002</strain>
    </source>
</reference>
<dbReference type="InterPro" id="IPR008972">
    <property type="entry name" value="Cupredoxin"/>
</dbReference>
<dbReference type="Gene3D" id="2.60.40.420">
    <property type="entry name" value="Cupredoxins - blue copper proteins"/>
    <property type="match status" value="1"/>
</dbReference>
<dbReference type="PROSITE" id="PS51257">
    <property type="entry name" value="PROKAR_LIPOPROTEIN"/>
    <property type="match status" value="1"/>
</dbReference>
<dbReference type="RefSeq" id="WP_371753204.1">
    <property type="nucleotide sequence ID" value="NZ_JAYJLD010000005.1"/>
</dbReference>
<name>A0ABU5ZF07_9BACL</name>
<keyword evidence="4" id="KW-1185">Reference proteome</keyword>
<evidence type="ECO:0000259" key="2">
    <source>
        <dbReference type="Pfam" id="PF13473"/>
    </source>
</evidence>
<accession>A0ABU5ZF07</accession>